<dbReference type="Proteomes" id="UP000199423">
    <property type="component" value="Unassembled WGS sequence"/>
</dbReference>
<feature type="transmembrane region" description="Helical" evidence="14">
    <location>
        <begin position="315"/>
        <end position="332"/>
    </location>
</feature>
<feature type="transmembrane region" description="Helical" evidence="14">
    <location>
        <begin position="361"/>
        <end position="380"/>
    </location>
</feature>
<keyword evidence="16" id="KW-1185">Reference proteome</keyword>
<feature type="transmembrane region" description="Helical" evidence="14">
    <location>
        <begin position="190"/>
        <end position="215"/>
    </location>
</feature>
<dbReference type="InterPro" id="IPR018212">
    <property type="entry name" value="Na/solute_symporter_CS"/>
</dbReference>
<dbReference type="AlphaFoldDB" id="A0A1I7NU41"/>
<dbReference type="Gene3D" id="1.20.1730.10">
    <property type="entry name" value="Sodium/glucose cotransporter"/>
    <property type="match status" value="1"/>
</dbReference>
<accession>A0A1I7NU41</accession>
<keyword evidence="7 14" id="KW-1133">Transmembrane helix</keyword>
<dbReference type="PROSITE" id="PS50283">
    <property type="entry name" value="NA_SOLUT_SYMP_3"/>
    <property type="match status" value="1"/>
</dbReference>
<evidence type="ECO:0000256" key="13">
    <source>
        <dbReference type="RuleBase" id="RU362091"/>
    </source>
</evidence>
<dbReference type="PANTHER" id="PTHR48086:SF3">
    <property type="entry name" value="SODIUM_PROLINE SYMPORTER"/>
    <property type="match status" value="1"/>
</dbReference>
<dbReference type="GO" id="GO:0006814">
    <property type="term" value="P:sodium ion transport"/>
    <property type="evidence" value="ECO:0007669"/>
    <property type="project" value="UniProtKB-KW"/>
</dbReference>
<feature type="transmembrane region" description="Helical" evidence="14">
    <location>
        <begin position="417"/>
        <end position="437"/>
    </location>
</feature>
<dbReference type="PANTHER" id="PTHR48086">
    <property type="entry name" value="SODIUM/PROLINE SYMPORTER-RELATED"/>
    <property type="match status" value="1"/>
</dbReference>
<dbReference type="GO" id="GO:0046942">
    <property type="term" value="P:carboxylic acid transport"/>
    <property type="evidence" value="ECO:0007669"/>
    <property type="project" value="UniProtKB-ARBA"/>
</dbReference>
<evidence type="ECO:0000256" key="12">
    <source>
        <dbReference type="ARBA" id="ARBA00033708"/>
    </source>
</evidence>
<evidence type="ECO:0000256" key="7">
    <source>
        <dbReference type="ARBA" id="ARBA00022989"/>
    </source>
</evidence>
<evidence type="ECO:0000256" key="1">
    <source>
        <dbReference type="ARBA" id="ARBA00004651"/>
    </source>
</evidence>
<feature type="transmembrane region" description="Helical" evidence="14">
    <location>
        <begin position="121"/>
        <end position="142"/>
    </location>
</feature>
<feature type="transmembrane region" description="Helical" evidence="14">
    <location>
        <begin position="386"/>
        <end position="410"/>
    </location>
</feature>
<dbReference type="RefSeq" id="WP_177228197.1">
    <property type="nucleotide sequence ID" value="NZ_FPCH01000003.1"/>
</dbReference>
<reference evidence="16" key="1">
    <citation type="submission" date="2016-10" db="EMBL/GenBank/DDBJ databases">
        <authorList>
            <person name="Varghese N."/>
            <person name="Submissions S."/>
        </authorList>
    </citation>
    <scope>NUCLEOTIDE SEQUENCE [LARGE SCALE GENOMIC DNA]</scope>
    <source>
        <strain evidence="16">DSM 1565</strain>
    </source>
</reference>
<dbReference type="GO" id="GO:0005886">
    <property type="term" value="C:plasma membrane"/>
    <property type="evidence" value="ECO:0007669"/>
    <property type="project" value="UniProtKB-SubCell"/>
</dbReference>
<evidence type="ECO:0000313" key="15">
    <source>
        <dbReference type="EMBL" id="SFV38133.1"/>
    </source>
</evidence>
<evidence type="ECO:0000256" key="2">
    <source>
        <dbReference type="ARBA" id="ARBA00006434"/>
    </source>
</evidence>
<dbReference type="PROSITE" id="PS00457">
    <property type="entry name" value="NA_SOLUT_SYMP_2"/>
    <property type="match status" value="1"/>
</dbReference>
<keyword evidence="4" id="KW-1003">Cell membrane</keyword>
<comment type="catalytic activity">
    <reaction evidence="12">
        <text>L-proline(in) + Na(+)(in) = L-proline(out) + Na(+)(out)</text>
        <dbReference type="Rhea" id="RHEA:28967"/>
        <dbReference type="ChEBI" id="CHEBI:29101"/>
        <dbReference type="ChEBI" id="CHEBI:60039"/>
    </reaction>
</comment>
<feature type="transmembrane region" description="Helical" evidence="14">
    <location>
        <begin position="6"/>
        <end position="24"/>
    </location>
</feature>
<comment type="similarity">
    <text evidence="2 13">Belongs to the sodium:solute symporter (SSF) (TC 2.A.21) family.</text>
</comment>
<keyword evidence="10 14" id="KW-0472">Membrane</keyword>
<organism evidence="15 16">
    <name type="scientific">Hyphomicrobium facile</name>
    <dbReference type="NCBI Taxonomy" id="51670"/>
    <lineage>
        <taxon>Bacteria</taxon>
        <taxon>Pseudomonadati</taxon>
        <taxon>Pseudomonadota</taxon>
        <taxon>Alphaproteobacteria</taxon>
        <taxon>Hyphomicrobiales</taxon>
        <taxon>Hyphomicrobiaceae</taxon>
        <taxon>Hyphomicrobium</taxon>
    </lineage>
</organism>
<feature type="transmembrane region" description="Helical" evidence="14">
    <location>
        <begin position="271"/>
        <end position="295"/>
    </location>
</feature>
<evidence type="ECO:0000313" key="16">
    <source>
        <dbReference type="Proteomes" id="UP000199423"/>
    </source>
</evidence>
<evidence type="ECO:0000256" key="8">
    <source>
        <dbReference type="ARBA" id="ARBA00023053"/>
    </source>
</evidence>
<feature type="transmembrane region" description="Helical" evidence="14">
    <location>
        <begin position="71"/>
        <end position="90"/>
    </location>
</feature>
<feature type="transmembrane region" description="Helical" evidence="14">
    <location>
        <begin position="443"/>
        <end position="468"/>
    </location>
</feature>
<gene>
    <name evidence="15" type="ORF">SAMN04488557_3536</name>
</gene>
<feature type="transmembrane region" description="Helical" evidence="14">
    <location>
        <begin position="45"/>
        <end position="65"/>
    </location>
</feature>
<keyword evidence="8" id="KW-0915">Sodium</keyword>
<evidence type="ECO:0000256" key="3">
    <source>
        <dbReference type="ARBA" id="ARBA00022448"/>
    </source>
</evidence>
<keyword evidence="9" id="KW-0406">Ion transport</keyword>
<dbReference type="STRING" id="51670.SAMN04488557_3536"/>
<evidence type="ECO:0000256" key="5">
    <source>
        <dbReference type="ARBA" id="ARBA00022692"/>
    </source>
</evidence>
<evidence type="ECO:0000256" key="10">
    <source>
        <dbReference type="ARBA" id="ARBA00023136"/>
    </source>
</evidence>
<protein>
    <submittedName>
        <fullName evidence="15">Solute:Na+ symporter, SSS family</fullName>
    </submittedName>
</protein>
<dbReference type="Pfam" id="PF00474">
    <property type="entry name" value="SSF"/>
    <property type="match status" value="1"/>
</dbReference>
<keyword evidence="5 14" id="KW-0812">Transmembrane</keyword>
<keyword evidence="6" id="KW-0769">Symport</keyword>
<dbReference type="InterPro" id="IPR038377">
    <property type="entry name" value="Na/Glc_symporter_sf"/>
</dbReference>
<dbReference type="GO" id="GO:0015293">
    <property type="term" value="F:symporter activity"/>
    <property type="evidence" value="ECO:0007669"/>
    <property type="project" value="UniProtKB-KW"/>
</dbReference>
<keyword evidence="3" id="KW-0813">Transport</keyword>
<dbReference type="InterPro" id="IPR001734">
    <property type="entry name" value="Na/solute_symporter"/>
</dbReference>
<dbReference type="CDD" id="cd10322">
    <property type="entry name" value="SLC5sbd"/>
    <property type="match status" value="1"/>
</dbReference>
<feature type="transmembrane region" description="Helical" evidence="14">
    <location>
        <begin position="148"/>
        <end position="169"/>
    </location>
</feature>
<comment type="subcellular location">
    <subcellularLocation>
        <location evidence="1">Cell membrane</location>
        <topology evidence="1">Multi-pass membrane protein</topology>
    </subcellularLocation>
</comment>
<name>A0A1I7NU41_9HYPH</name>
<evidence type="ECO:0000256" key="9">
    <source>
        <dbReference type="ARBA" id="ARBA00023065"/>
    </source>
</evidence>
<proteinExistence type="inferred from homology"/>
<keyword evidence="11" id="KW-0739">Sodium transport</keyword>
<evidence type="ECO:0000256" key="14">
    <source>
        <dbReference type="SAM" id="Phobius"/>
    </source>
</evidence>
<feature type="transmembrane region" description="Helical" evidence="14">
    <location>
        <begin position="235"/>
        <end position="259"/>
    </location>
</feature>
<evidence type="ECO:0000256" key="6">
    <source>
        <dbReference type="ARBA" id="ARBA00022847"/>
    </source>
</evidence>
<evidence type="ECO:0000256" key="11">
    <source>
        <dbReference type="ARBA" id="ARBA00023201"/>
    </source>
</evidence>
<sequence>MLITFGAIAIFFAVIIVVLQLSGIKDRDFTDYAVGGRSFGARYQAMSFLNTWYPGAMFTAFGGMAAGAGVISFYVLSYSLLTVVLMYLMAKPVWIWGKTFNLRTQPDLLALRFGSRHIRTIAAVVGIISGVPWLVLGMQALGTLFQHMSLGTLSFAEAVMLGVAVIALRQVWTVRMGMRGVVISDMAQGIVAYIVGSAVLIGLIVWMVIARGITFDALDQKMFAIPSIGSTEGPLYLFSLILTGAIGGWCWPYIFVRLFTADGVESLKKSAALAVPLSLVFGVALLIFGMLGSQIPGVAAHPNDVWFIVSKEAGGLWLLGLAGVIVLAASMGHTDGNIQATGAQFANDLVGNYWQLGERELIVIAKLGMLALTILSSWLACLELPALFSLAVLAYQGIIQLAVPQFLGIFWKRGNKYGAIAGMVAGFIVAVVLELGYPGYLPWAYGLTSGAVALVVNLTIYVAMAYLLPQSQAERRRVEELFDLIEGKRSAASLSKGVREPA</sequence>
<evidence type="ECO:0000256" key="4">
    <source>
        <dbReference type="ARBA" id="ARBA00022475"/>
    </source>
</evidence>
<dbReference type="InterPro" id="IPR050277">
    <property type="entry name" value="Sodium:Solute_Symporter"/>
</dbReference>
<dbReference type="EMBL" id="FPCH01000003">
    <property type="protein sequence ID" value="SFV38133.1"/>
    <property type="molecule type" value="Genomic_DNA"/>
</dbReference>